<keyword evidence="9" id="KW-1185">Reference proteome</keyword>
<feature type="transmembrane region" description="Helical" evidence="6">
    <location>
        <begin position="134"/>
        <end position="151"/>
    </location>
</feature>
<protein>
    <submittedName>
        <fullName evidence="8">Transmembrane protein</fullName>
    </submittedName>
</protein>
<dbReference type="SUPFAM" id="SSF103481">
    <property type="entry name" value="Multidrug resistance efflux transporter EmrE"/>
    <property type="match status" value="2"/>
</dbReference>
<dbReference type="InterPro" id="IPR000620">
    <property type="entry name" value="EamA_dom"/>
</dbReference>
<feature type="transmembrane region" description="Helical" evidence="6">
    <location>
        <begin position="224"/>
        <end position="245"/>
    </location>
</feature>
<evidence type="ECO:0000256" key="4">
    <source>
        <dbReference type="ARBA" id="ARBA00022989"/>
    </source>
</evidence>
<evidence type="ECO:0000313" key="8">
    <source>
        <dbReference type="EMBL" id="KTD31346.1"/>
    </source>
</evidence>
<dbReference type="GO" id="GO:0005886">
    <property type="term" value="C:plasma membrane"/>
    <property type="evidence" value="ECO:0007669"/>
    <property type="project" value="UniProtKB-SubCell"/>
</dbReference>
<evidence type="ECO:0000256" key="3">
    <source>
        <dbReference type="ARBA" id="ARBA00022692"/>
    </source>
</evidence>
<sequence>MKKNYFIIGAVFLVLAQTMVGVNIVTSKLLLSSIPVLILLEIRFLLATLVLLLLHWANPFSRKNSLRTHFSEFARRDWFFIFAQALSAGVLFNGLMLTGLNYTDANVAGIITSALPAIIAILSWLILHEKISAEKALCVFFATMGLVIISYDKLNGVGASHSFWGDSIVLLALLPEASYYVLCKLYKNRLPLFLTSALLNGINAILLLPLLFLVPWEPANINMVTWFILFIIGLSSGFFYVFWLIGAKHVDGIMASLSTAIMPIATVILAWIILGEGLTPLELAGMGLVLFSIVLYAKR</sequence>
<feature type="domain" description="EamA" evidence="7">
    <location>
        <begin position="164"/>
        <end position="295"/>
    </location>
</feature>
<evidence type="ECO:0000313" key="9">
    <source>
        <dbReference type="Proteomes" id="UP000054761"/>
    </source>
</evidence>
<dbReference type="PANTHER" id="PTHR32322">
    <property type="entry name" value="INNER MEMBRANE TRANSPORTER"/>
    <property type="match status" value="1"/>
</dbReference>
<feature type="transmembrane region" description="Helical" evidence="6">
    <location>
        <begin position="190"/>
        <end position="212"/>
    </location>
</feature>
<feature type="transmembrane region" description="Helical" evidence="6">
    <location>
        <begin position="280"/>
        <end position="297"/>
    </location>
</feature>
<dbReference type="RefSeq" id="WP_058501034.1">
    <property type="nucleotide sequence ID" value="NZ_CAAAJA010000025.1"/>
</dbReference>
<dbReference type="PANTHER" id="PTHR32322:SF18">
    <property type="entry name" value="S-ADENOSYLMETHIONINE_S-ADENOSYLHOMOCYSTEINE TRANSPORTER"/>
    <property type="match status" value="1"/>
</dbReference>
<comment type="caution">
    <text evidence="8">The sequence shown here is derived from an EMBL/GenBank/DDBJ whole genome shotgun (WGS) entry which is preliminary data.</text>
</comment>
<comment type="subcellular location">
    <subcellularLocation>
        <location evidence="1">Cell membrane</location>
        <topology evidence="1">Multi-pass membrane protein</topology>
    </subcellularLocation>
</comment>
<dbReference type="PATRIC" id="fig|454.4.peg.702"/>
<keyword evidence="4 6" id="KW-1133">Transmembrane helix</keyword>
<dbReference type="AlphaFoldDB" id="A0A0W0WG92"/>
<evidence type="ECO:0000256" key="1">
    <source>
        <dbReference type="ARBA" id="ARBA00004651"/>
    </source>
</evidence>
<evidence type="ECO:0000256" key="2">
    <source>
        <dbReference type="ARBA" id="ARBA00022475"/>
    </source>
</evidence>
<name>A0A0W0WG92_9GAMM</name>
<keyword evidence="2" id="KW-1003">Cell membrane</keyword>
<dbReference type="STRING" id="454.Lisr_0657"/>
<dbReference type="Proteomes" id="UP000054761">
    <property type="component" value="Unassembled WGS sequence"/>
</dbReference>
<keyword evidence="5 6" id="KW-0472">Membrane</keyword>
<evidence type="ECO:0000259" key="7">
    <source>
        <dbReference type="Pfam" id="PF00892"/>
    </source>
</evidence>
<gene>
    <name evidence="8" type="ORF">Lisr_0657</name>
</gene>
<feature type="transmembrane region" description="Helical" evidence="6">
    <location>
        <begin position="37"/>
        <end position="57"/>
    </location>
</feature>
<feature type="transmembrane region" description="Helical" evidence="6">
    <location>
        <begin position="106"/>
        <end position="127"/>
    </location>
</feature>
<feature type="domain" description="EamA" evidence="7">
    <location>
        <begin position="8"/>
        <end position="150"/>
    </location>
</feature>
<proteinExistence type="predicted"/>
<feature type="transmembrane region" description="Helical" evidence="6">
    <location>
        <begin position="78"/>
        <end position="100"/>
    </location>
</feature>
<dbReference type="InterPro" id="IPR050638">
    <property type="entry name" value="AA-Vitamin_Transporters"/>
</dbReference>
<reference evidence="8 9" key="1">
    <citation type="submission" date="2015-11" db="EMBL/GenBank/DDBJ databases">
        <title>Genomic analysis of 38 Legionella species identifies large and diverse effector repertoires.</title>
        <authorList>
            <person name="Burstein D."/>
            <person name="Amaro F."/>
            <person name="Zusman T."/>
            <person name="Lifshitz Z."/>
            <person name="Cohen O."/>
            <person name="Gilbert J.A."/>
            <person name="Pupko T."/>
            <person name="Shuman H.A."/>
            <person name="Segal G."/>
        </authorList>
    </citation>
    <scope>NUCLEOTIDE SEQUENCE [LARGE SCALE GENOMIC DNA]</scope>
    <source>
        <strain evidence="8 9">Bercovier 4</strain>
    </source>
</reference>
<feature type="transmembrane region" description="Helical" evidence="6">
    <location>
        <begin position="163"/>
        <end position="183"/>
    </location>
</feature>
<dbReference type="OrthoDB" id="5291325at2"/>
<feature type="transmembrane region" description="Helical" evidence="6">
    <location>
        <begin position="252"/>
        <end position="274"/>
    </location>
</feature>
<accession>A0A0W0WG92</accession>
<evidence type="ECO:0000256" key="5">
    <source>
        <dbReference type="ARBA" id="ARBA00023136"/>
    </source>
</evidence>
<keyword evidence="3 6" id="KW-0812">Transmembrane</keyword>
<dbReference type="EMBL" id="LNYH01000023">
    <property type="protein sequence ID" value="KTD31346.1"/>
    <property type="molecule type" value="Genomic_DNA"/>
</dbReference>
<organism evidence="8 9">
    <name type="scientific">Legionella israelensis</name>
    <dbReference type="NCBI Taxonomy" id="454"/>
    <lineage>
        <taxon>Bacteria</taxon>
        <taxon>Pseudomonadati</taxon>
        <taxon>Pseudomonadota</taxon>
        <taxon>Gammaproteobacteria</taxon>
        <taxon>Legionellales</taxon>
        <taxon>Legionellaceae</taxon>
        <taxon>Legionella</taxon>
    </lineage>
</organism>
<evidence type="ECO:0000256" key="6">
    <source>
        <dbReference type="SAM" id="Phobius"/>
    </source>
</evidence>
<dbReference type="Pfam" id="PF00892">
    <property type="entry name" value="EamA"/>
    <property type="match status" value="2"/>
</dbReference>
<dbReference type="InterPro" id="IPR037185">
    <property type="entry name" value="EmrE-like"/>
</dbReference>